<feature type="transmembrane region" description="Helical" evidence="8">
    <location>
        <begin position="94"/>
        <end position="110"/>
    </location>
</feature>
<evidence type="ECO:0000256" key="5">
    <source>
        <dbReference type="ARBA" id="ARBA00023098"/>
    </source>
</evidence>
<keyword evidence="6 8" id="KW-0472">Membrane</keyword>
<dbReference type="InterPro" id="IPR006694">
    <property type="entry name" value="Fatty_acid_hydroxylase"/>
</dbReference>
<dbReference type="GO" id="GO:0016020">
    <property type="term" value="C:membrane"/>
    <property type="evidence" value="ECO:0007669"/>
    <property type="project" value="GOC"/>
</dbReference>
<dbReference type="AlphaFoldDB" id="A0A7G8PAY0"/>
<feature type="transmembrane region" description="Helical" evidence="8">
    <location>
        <begin position="6"/>
        <end position="25"/>
    </location>
</feature>
<organism evidence="10 11">
    <name type="scientific">Mycolicibacterium fluoranthenivorans</name>
    <dbReference type="NCBI Taxonomy" id="258505"/>
    <lineage>
        <taxon>Bacteria</taxon>
        <taxon>Bacillati</taxon>
        <taxon>Actinomycetota</taxon>
        <taxon>Actinomycetes</taxon>
        <taxon>Mycobacteriales</taxon>
        <taxon>Mycobacteriaceae</taxon>
        <taxon>Mycolicibacterium</taxon>
    </lineage>
</organism>
<keyword evidence="5" id="KW-0443">Lipid metabolism</keyword>
<gene>
    <name evidence="10" type="ORF">HZU40_25385</name>
</gene>
<protein>
    <submittedName>
        <fullName evidence="10">Sterol desaturase family protein</fullName>
    </submittedName>
</protein>
<comment type="subcellular location">
    <subcellularLocation>
        <location evidence="1">Endomembrane system</location>
        <topology evidence="1">Multi-pass membrane protein</topology>
    </subcellularLocation>
</comment>
<dbReference type="Pfam" id="PF04116">
    <property type="entry name" value="FA_hydroxylase"/>
    <property type="match status" value="1"/>
</dbReference>
<feature type="domain" description="Fatty acid hydroxylase" evidence="9">
    <location>
        <begin position="97"/>
        <end position="232"/>
    </location>
</feature>
<evidence type="ECO:0000256" key="4">
    <source>
        <dbReference type="ARBA" id="ARBA00023002"/>
    </source>
</evidence>
<dbReference type="GO" id="GO:0005506">
    <property type="term" value="F:iron ion binding"/>
    <property type="evidence" value="ECO:0007669"/>
    <property type="project" value="InterPro"/>
</dbReference>
<proteinExistence type="predicted"/>
<evidence type="ECO:0000256" key="2">
    <source>
        <dbReference type="ARBA" id="ARBA00022692"/>
    </source>
</evidence>
<accession>A0A7G8PAY0</accession>
<dbReference type="PANTHER" id="PTHR21624">
    <property type="entry name" value="STEROL DESATURASE-RELATED PROTEIN"/>
    <property type="match status" value="1"/>
</dbReference>
<dbReference type="KEGG" id="mflu:HZU40_25385"/>
<feature type="transmembrane region" description="Helical" evidence="8">
    <location>
        <begin position="155"/>
        <end position="179"/>
    </location>
</feature>
<keyword evidence="2 8" id="KW-0812">Transmembrane</keyword>
<dbReference type="PANTHER" id="PTHR21624:SF1">
    <property type="entry name" value="ALKYLGLYCEROL MONOOXYGENASE"/>
    <property type="match status" value="1"/>
</dbReference>
<evidence type="ECO:0000256" key="3">
    <source>
        <dbReference type="ARBA" id="ARBA00022989"/>
    </source>
</evidence>
<dbReference type="GO" id="GO:0008610">
    <property type="term" value="P:lipid biosynthetic process"/>
    <property type="evidence" value="ECO:0007669"/>
    <property type="project" value="InterPro"/>
</dbReference>
<evidence type="ECO:0000313" key="11">
    <source>
        <dbReference type="Proteomes" id="UP000515498"/>
    </source>
</evidence>
<dbReference type="InterPro" id="IPR051689">
    <property type="entry name" value="Sterol_desaturase/TMEM195"/>
</dbReference>
<feature type="region of interest" description="Disordered" evidence="7">
    <location>
        <begin position="288"/>
        <end position="346"/>
    </location>
</feature>
<dbReference type="Proteomes" id="UP000515498">
    <property type="component" value="Chromosome"/>
</dbReference>
<evidence type="ECO:0000259" key="9">
    <source>
        <dbReference type="Pfam" id="PF04116"/>
    </source>
</evidence>
<dbReference type="RefSeq" id="WP_187096218.1">
    <property type="nucleotide sequence ID" value="NZ_CP059894.1"/>
</dbReference>
<dbReference type="EMBL" id="CP059894">
    <property type="protein sequence ID" value="QNJ91496.1"/>
    <property type="molecule type" value="Genomic_DNA"/>
</dbReference>
<dbReference type="GO" id="GO:0012505">
    <property type="term" value="C:endomembrane system"/>
    <property type="evidence" value="ECO:0007669"/>
    <property type="project" value="UniProtKB-SubCell"/>
</dbReference>
<sequence>MEWIGNIGLYAIPAFLFLLGVELVGDRLERRREHGADPKTPPRQRVGFSLRDTLTSLSVYGLGRIARLVEHFITLPIVVLTAALAPISLSASQWWVWVLAIVGADLAYYAEHRMHHRIRLFWTAHSVHHSSQHFNVSTAVRLPWLIPGRFITSAVYIPMALAGIPVWLIFLSQAIVLLYQYPLHTELIDKLPAAVEYVFNTPSHHRVHHGANNPYLDKNYGGILIIWDRLFRSYAEETEQVRYGLTKNIDTFNPVKVNFHEFTSMVADIWRARTWRGRLGYLLAPPGWTEPQDAPVQPGSAPAAGDDGPITHDCPIPPGSGSSEPRFTPPTAPLTVGCRPPDSARG</sequence>
<name>A0A7G8PAY0_9MYCO</name>
<reference evidence="10 11" key="1">
    <citation type="submission" date="2020-07" db="EMBL/GenBank/DDBJ databases">
        <title>Draft genome sequence of four isobutane-metabolizing strains capable of cometabolically degrading diverse ether contaminants.</title>
        <authorList>
            <person name="Chen W."/>
            <person name="Faulkner N."/>
            <person name="Smith C."/>
            <person name="Hyman M."/>
        </authorList>
    </citation>
    <scope>NUCLEOTIDE SEQUENCE [LARGE SCALE GENOMIC DNA]</scope>
    <source>
        <strain evidence="10 11">2A</strain>
    </source>
</reference>
<dbReference type="GO" id="GO:0050479">
    <property type="term" value="F:glyceryl-ether monooxygenase activity"/>
    <property type="evidence" value="ECO:0007669"/>
    <property type="project" value="TreeGrafter"/>
</dbReference>
<dbReference type="GO" id="GO:0006643">
    <property type="term" value="P:membrane lipid metabolic process"/>
    <property type="evidence" value="ECO:0007669"/>
    <property type="project" value="TreeGrafter"/>
</dbReference>
<evidence type="ECO:0000313" key="10">
    <source>
        <dbReference type="EMBL" id="QNJ91496.1"/>
    </source>
</evidence>
<evidence type="ECO:0000256" key="1">
    <source>
        <dbReference type="ARBA" id="ARBA00004127"/>
    </source>
</evidence>
<feature type="transmembrane region" description="Helical" evidence="8">
    <location>
        <begin position="68"/>
        <end position="88"/>
    </location>
</feature>
<evidence type="ECO:0000256" key="8">
    <source>
        <dbReference type="SAM" id="Phobius"/>
    </source>
</evidence>
<keyword evidence="4" id="KW-0560">Oxidoreductase</keyword>
<keyword evidence="3 8" id="KW-1133">Transmembrane helix</keyword>
<evidence type="ECO:0000256" key="7">
    <source>
        <dbReference type="SAM" id="MobiDB-lite"/>
    </source>
</evidence>
<evidence type="ECO:0000256" key="6">
    <source>
        <dbReference type="ARBA" id="ARBA00023136"/>
    </source>
</evidence>